<reference evidence="1" key="1">
    <citation type="journal article" date="2021" name="Open Biol.">
        <title>Shared evolutionary footprints suggest mitochondrial oxidative damage underlies multiple complex I losses in fungi.</title>
        <authorList>
            <person name="Schikora-Tamarit M.A."/>
            <person name="Marcet-Houben M."/>
            <person name="Nosek J."/>
            <person name="Gabaldon T."/>
        </authorList>
    </citation>
    <scope>NUCLEOTIDE SEQUENCE</scope>
    <source>
        <strain evidence="1">CBS2887</strain>
    </source>
</reference>
<gene>
    <name evidence="1" type="ORF">WICPIJ_002390</name>
</gene>
<dbReference type="EMBL" id="JAEUBG010001287">
    <property type="protein sequence ID" value="KAH3686640.1"/>
    <property type="molecule type" value="Genomic_DNA"/>
</dbReference>
<dbReference type="Proteomes" id="UP000774326">
    <property type="component" value="Unassembled WGS sequence"/>
</dbReference>
<dbReference type="OrthoDB" id="7464331at2759"/>
<protein>
    <submittedName>
        <fullName evidence="1">Uncharacterized protein</fullName>
    </submittedName>
</protein>
<keyword evidence="2" id="KW-1185">Reference proteome</keyword>
<comment type="caution">
    <text evidence="1">The sequence shown here is derived from an EMBL/GenBank/DDBJ whole genome shotgun (WGS) entry which is preliminary data.</text>
</comment>
<reference evidence="1" key="2">
    <citation type="submission" date="2021-01" db="EMBL/GenBank/DDBJ databases">
        <authorList>
            <person name="Schikora-Tamarit M.A."/>
        </authorList>
    </citation>
    <scope>NUCLEOTIDE SEQUENCE</scope>
    <source>
        <strain evidence="1">CBS2887</strain>
    </source>
</reference>
<evidence type="ECO:0000313" key="1">
    <source>
        <dbReference type="EMBL" id="KAH3686640.1"/>
    </source>
</evidence>
<accession>A0A9P8QBK7</accession>
<proteinExistence type="predicted"/>
<dbReference type="AlphaFoldDB" id="A0A9P8QBK7"/>
<evidence type="ECO:0000313" key="2">
    <source>
        <dbReference type="Proteomes" id="UP000774326"/>
    </source>
</evidence>
<name>A0A9P8QBK7_WICPI</name>
<organism evidence="1 2">
    <name type="scientific">Wickerhamomyces pijperi</name>
    <name type="common">Yeast</name>
    <name type="synonym">Pichia pijperi</name>
    <dbReference type="NCBI Taxonomy" id="599730"/>
    <lineage>
        <taxon>Eukaryota</taxon>
        <taxon>Fungi</taxon>
        <taxon>Dikarya</taxon>
        <taxon>Ascomycota</taxon>
        <taxon>Saccharomycotina</taxon>
        <taxon>Saccharomycetes</taxon>
        <taxon>Phaffomycetales</taxon>
        <taxon>Wickerhamomycetaceae</taxon>
        <taxon>Wickerhamomyces</taxon>
    </lineage>
</organism>
<sequence>MLTKIPETAFSDKINLKACSMVSGVAPPPQSKKLAGLPPYKVMTSIVAMAKPAPLTKQPMLPSNLMKFKSDLEAMTSSGSSWVKSLQEKTSFCLKAALSSKPNLASIAKTLWSTVSDNGLISIWVASFSMKILYNFLTVSAASA</sequence>